<sequence>MITPRQSPTRPTRILLPVQPWFIAITLALAFLLNLLPWGRWVAVPDFVALVLVFWNIHHPRRVGIGVAFLLGIAMDVHEAAVLGQHALAYALLSYGAISLHRRVLWFTVGTQALHMLPLFLVAQLVSLLVRMAVGDPFPGVLYFLESLSQALLWPIATALLLAPQRRAIDKDETRPI</sequence>
<dbReference type="PANTHER" id="PTHR37484:SF1">
    <property type="entry name" value="ROD SHAPE-DETERMINING PROTEIN MRED"/>
    <property type="match status" value="1"/>
</dbReference>
<comment type="subcellular location">
    <subcellularLocation>
        <location evidence="1">Cell membrane</location>
        <topology evidence="1">Multi-pass membrane protein</topology>
    </subcellularLocation>
</comment>
<evidence type="ECO:0000313" key="10">
    <source>
        <dbReference type="Proteomes" id="UP001595556"/>
    </source>
</evidence>
<dbReference type="InterPro" id="IPR026034">
    <property type="entry name" value="MreD_proteobac"/>
</dbReference>
<keyword evidence="4 8" id="KW-0812">Transmembrane</keyword>
<evidence type="ECO:0000256" key="4">
    <source>
        <dbReference type="ARBA" id="ARBA00022692"/>
    </source>
</evidence>
<keyword evidence="5" id="KW-0133">Cell shape</keyword>
<evidence type="ECO:0000256" key="8">
    <source>
        <dbReference type="SAM" id="Phobius"/>
    </source>
</evidence>
<evidence type="ECO:0000256" key="2">
    <source>
        <dbReference type="ARBA" id="ARBA00007776"/>
    </source>
</evidence>
<evidence type="ECO:0000256" key="6">
    <source>
        <dbReference type="ARBA" id="ARBA00022989"/>
    </source>
</evidence>
<dbReference type="NCBIfam" id="TIGR03426">
    <property type="entry name" value="shape_MreD"/>
    <property type="match status" value="1"/>
</dbReference>
<evidence type="ECO:0000256" key="5">
    <source>
        <dbReference type="ARBA" id="ARBA00022960"/>
    </source>
</evidence>
<evidence type="ECO:0000256" key="3">
    <source>
        <dbReference type="ARBA" id="ARBA00022475"/>
    </source>
</evidence>
<feature type="transmembrane region" description="Helical" evidence="8">
    <location>
        <begin position="63"/>
        <end position="81"/>
    </location>
</feature>
<keyword evidence="6 8" id="KW-1133">Transmembrane helix</keyword>
<comment type="similarity">
    <text evidence="2">Belongs to the MreD family.</text>
</comment>
<name>A0ABV7H499_9BURK</name>
<dbReference type="PANTHER" id="PTHR37484">
    <property type="entry name" value="ROD SHAPE-DETERMINING PROTEIN MRED"/>
    <property type="match status" value="1"/>
</dbReference>
<gene>
    <name evidence="9" type="primary">mreD</name>
    <name evidence="9" type="ORF">ACFOEN_14015</name>
</gene>
<comment type="caution">
    <text evidence="9">The sequence shown here is derived from an EMBL/GenBank/DDBJ whole genome shotgun (WGS) entry which is preliminary data.</text>
</comment>
<reference evidence="10" key="1">
    <citation type="journal article" date="2019" name="Int. J. Syst. Evol. Microbiol.">
        <title>The Global Catalogue of Microorganisms (GCM) 10K type strain sequencing project: providing services to taxonomists for standard genome sequencing and annotation.</title>
        <authorList>
            <consortium name="The Broad Institute Genomics Platform"/>
            <consortium name="The Broad Institute Genome Sequencing Center for Infectious Disease"/>
            <person name="Wu L."/>
            <person name="Ma J."/>
        </authorList>
    </citation>
    <scope>NUCLEOTIDE SEQUENCE [LARGE SCALE GENOMIC DNA]</scope>
    <source>
        <strain evidence="10">KCTC 52168</strain>
    </source>
</reference>
<evidence type="ECO:0000256" key="7">
    <source>
        <dbReference type="ARBA" id="ARBA00023136"/>
    </source>
</evidence>
<dbReference type="RefSeq" id="WP_377304951.1">
    <property type="nucleotide sequence ID" value="NZ_CP180191.1"/>
</dbReference>
<evidence type="ECO:0000256" key="1">
    <source>
        <dbReference type="ARBA" id="ARBA00004651"/>
    </source>
</evidence>
<organism evidence="9 10">
    <name type="scientific">Piscinibacterium candidicorallinum</name>
    <dbReference type="NCBI Taxonomy" id="1793872"/>
    <lineage>
        <taxon>Bacteria</taxon>
        <taxon>Pseudomonadati</taxon>
        <taxon>Pseudomonadota</taxon>
        <taxon>Betaproteobacteria</taxon>
        <taxon>Burkholderiales</taxon>
        <taxon>Piscinibacterium</taxon>
    </lineage>
</organism>
<dbReference type="Proteomes" id="UP001595556">
    <property type="component" value="Unassembled WGS sequence"/>
</dbReference>
<keyword evidence="3" id="KW-1003">Cell membrane</keyword>
<protein>
    <submittedName>
        <fullName evidence="9">Rod shape-determining protein MreD</fullName>
    </submittedName>
</protein>
<dbReference type="InterPro" id="IPR007227">
    <property type="entry name" value="Cell_shape_determining_MreD"/>
</dbReference>
<accession>A0ABV7H499</accession>
<keyword evidence="10" id="KW-1185">Reference proteome</keyword>
<dbReference type="EMBL" id="JBHRTI010000007">
    <property type="protein sequence ID" value="MFC3148743.1"/>
    <property type="molecule type" value="Genomic_DNA"/>
</dbReference>
<feature type="transmembrane region" description="Helical" evidence="8">
    <location>
        <begin position="140"/>
        <end position="163"/>
    </location>
</feature>
<dbReference type="PIRSF" id="PIRSF018472">
    <property type="entry name" value="MreD_proteobac"/>
    <property type="match status" value="1"/>
</dbReference>
<keyword evidence="7 8" id="KW-0472">Membrane</keyword>
<dbReference type="Pfam" id="PF04093">
    <property type="entry name" value="MreD"/>
    <property type="match status" value="1"/>
</dbReference>
<proteinExistence type="inferred from homology"/>
<evidence type="ECO:0000313" key="9">
    <source>
        <dbReference type="EMBL" id="MFC3148743.1"/>
    </source>
</evidence>
<feature type="transmembrane region" description="Helical" evidence="8">
    <location>
        <begin position="12"/>
        <end position="32"/>
    </location>
</feature>